<evidence type="ECO:0000313" key="1">
    <source>
        <dbReference type="Proteomes" id="UP000887565"/>
    </source>
</evidence>
<organism evidence="1 2">
    <name type="scientific">Romanomermis culicivorax</name>
    <name type="common">Nematode worm</name>
    <dbReference type="NCBI Taxonomy" id="13658"/>
    <lineage>
        <taxon>Eukaryota</taxon>
        <taxon>Metazoa</taxon>
        <taxon>Ecdysozoa</taxon>
        <taxon>Nematoda</taxon>
        <taxon>Enoplea</taxon>
        <taxon>Dorylaimia</taxon>
        <taxon>Mermithida</taxon>
        <taxon>Mermithoidea</taxon>
        <taxon>Mermithidae</taxon>
        <taxon>Romanomermis</taxon>
    </lineage>
</organism>
<dbReference type="WBParaSite" id="nRc.2.0.1.t20651-RA">
    <property type="protein sequence ID" value="nRc.2.0.1.t20651-RA"/>
    <property type="gene ID" value="nRc.2.0.1.g20651"/>
</dbReference>
<accession>A0A915J2F9</accession>
<sequence>MLNAFKSKKNKNQLCRQNGIPKAFVKICMDIGGRFISRNLAKHFIKFTLVFRKNSILRDECLHNSTLPTILLYIYGIIMEMGVESLLRASKYKV</sequence>
<proteinExistence type="predicted"/>
<keyword evidence="1" id="KW-1185">Reference proteome</keyword>
<protein>
    <submittedName>
        <fullName evidence="2">Uncharacterized protein</fullName>
    </submittedName>
</protein>
<evidence type="ECO:0000313" key="2">
    <source>
        <dbReference type="WBParaSite" id="nRc.2.0.1.t20651-RA"/>
    </source>
</evidence>
<name>A0A915J2F9_ROMCU</name>
<dbReference type="AlphaFoldDB" id="A0A915J2F9"/>
<reference evidence="2" key="1">
    <citation type="submission" date="2022-11" db="UniProtKB">
        <authorList>
            <consortium name="WormBaseParasite"/>
        </authorList>
    </citation>
    <scope>IDENTIFICATION</scope>
</reference>
<dbReference type="Proteomes" id="UP000887565">
    <property type="component" value="Unplaced"/>
</dbReference>